<dbReference type="PANTHER" id="PTHR43767:SF10">
    <property type="entry name" value="SURFACTIN SYNTHASE SUBUNIT 1"/>
    <property type="match status" value="1"/>
</dbReference>
<gene>
    <name evidence="4" type="primary">sauT_1</name>
    <name evidence="4" type="ORF">PMO31116_00061</name>
</gene>
<dbReference type="GO" id="GO:0016877">
    <property type="term" value="F:ligase activity, forming carbon-sulfur bonds"/>
    <property type="evidence" value="ECO:0007669"/>
    <property type="project" value="UniProtKB-ARBA"/>
</dbReference>
<dbReference type="InterPro" id="IPR020845">
    <property type="entry name" value="AMP-binding_CS"/>
</dbReference>
<dbReference type="InterPro" id="IPR000873">
    <property type="entry name" value="AMP-dep_synth/lig_dom"/>
</dbReference>
<evidence type="ECO:0000313" key="4">
    <source>
        <dbReference type="EMBL" id="VVD60180.1"/>
    </source>
</evidence>
<organism evidence="4 5">
    <name type="scientific">Pandoraea morbifera</name>
    <dbReference type="NCBI Taxonomy" id="2508300"/>
    <lineage>
        <taxon>Bacteria</taxon>
        <taxon>Pseudomonadati</taxon>
        <taxon>Pseudomonadota</taxon>
        <taxon>Betaproteobacteria</taxon>
        <taxon>Burkholderiales</taxon>
        <taxon>Burkholderiaceae</taxon>
        <taxon>Pandoraea</taxon>
    </lineage>
</organism>
<dbReference type="EMBL" id="CABPSD010000001">
    <property type="protein sequence ID" value="VVD60180.1"/>
    <property type="molecule type" value="Genomic_DNA"/>
</dbReference>
<protein>
    <submittedName>
        <fullName evidence="4">Putative sulfoacetate--CoA ligase</fullName>
        <ecNumber evidence="4">6.2.1.-</ecNumber>
    </submittedName>
</protein>
<dbReference type="InterPro" id="IPR025110">
    <property type="entry name" value="AMP-bd_C"/>
</dbReference>
<dbReference type="Gene3D" id="3.40.50.12780">
    <property type="entry name" value="N-terminal domain of ligase-like"/>
    <property type="match status" value="1"/>
</dbReference>
<dbReference type="SUPFAM" id="SSF56801">
    <property type="entry name" value="Acetyl-CoA synthetase-like"/>
    <property type="match status" value="1"/>
</dbReference>
<accession>A0A5E4RAB7</accession>
<dbReference type="Pfam" id="PF13193">
    <property type="entry name" value="AMP-binding_C"/>
    <property type="match status" value="1"/>
</dbReference>
<evidence type="ECO:0000256" key="1">
    <source>
        <dbReference type="SAM" id="MobiDB-lite"/>
    </source>
</evidence>
<keyword evidence="4" id="KW-0436">Ligase</keyword>
<name>A0A5E4RAB7_9BURK</name>
<evidence type="ECO:0000259" key="3">
    <source>
        <dbReference type="Pfam" id="PF13193"/>
    </source>
</evidence>
<keyword evidence="5" id="KW-1185">Reference proteome</keyword>
<proteinExistence type="predicted"/>
<dbReference type="PANTHER" id="PTHR43767">
    <property type="entry name" value="LONG-CHAIN-FATTY-ACID--COA LIGASE"/>
    <property type="match status" value="1"/>
</dbReference>
<dbReference type="Pfam" id="PF00501">
    <property type="entry name" value="AMP-binding"/>
    <property type="match status" value="1"/>
</dbReference>
<sequence>MSKSNVARVAPAGAQSMSDSRQGADCAPGQASNPASHAASQPAAQAATQPDSKGASHPFTRYFPQRAEGDRLDVAPLLMSGLRGVGARPVVVFEGEAIDQAQMAARVGAMQAWLAAQGLVPGDRVAVMLGNSAAQVALIYALMLSGLVWVPVNTRLKGDGIEYLLGHARPRMLIAEPAFGDVLNAGIALAAQQADHHGTRVVRHWLTDVTTQAGEYHGAQPVAAALTPASVLCIIYTSGTTGAPKGVLFTHRMMRIASEAALRVADAHDGDRLFLWEPLCHIGGAQMLLLPFLADLEMHIVERFSASRFWQQCEQAQATHLHYLGGILDILMQLPRESQPVRNSLRVAWGAGVSASSWHATRERLQCALRECYGMTECSSFATLNDTDMPGSIGRALPWLTVELLDDAGQPVADGEPGEIVLSSDVEGVFLPGYLDNPEATAKALRGGKLYTGDSARRNADGNLVFIGRRTDSMRVRGENVSAWEIERVFARHPAVAACAAVGVDSEIGEQDVMLYVQFRAGEAVDWHELSAWAADKLASYQRPRYYREALRFETTPSERIRKHLLSRETAGAWELSSTK</sequence>
<evidence type="ECO:0000313" key="5">
    <source>
        <dbReference type="Proteomes" id="UP000368474"/>
    </source>
</evidence>
<dbReference type="Proteomes" id="UP000368474">
    <property type="component" value="Unassembled WGS sequence"/>
</dbReference>
<evidence type="ECO:0000259" key="2">
    <source>
        <dbReference type="Pfam" id="PF00501"/>
    </source>
</evidence>
<dbReference type="PROSITE" id="PS00455">
    <property type="entry name" value="AMP_BINDING"/>
    <property type="match status" value="1"/>
</dbReference>
<dbReference type="AlphaFoldDB" id="A0A5E4RAB7"/>
<feature type="region of interest" description="Disordered" evidence="1">
    <location>
        <begin position="1"/>
        <end position="60"/>
    </location>
</feature>
<dbReference type="InterPro" id="IPR050237">
    <property type="entry name" value="ATP-dep_AMP-bd_enzyme"/>
</dbReference>
<dbReference type="InterPro" id="IPR045851">
    <property type="entry name" value="AMP-bd_C_sf"/>
</dbReference>
<dbReference type="RefSeq" id="WP_425494748.1">
    <property type="nucleotide sequence ID" value="NZ_CABPSD010000001.1"/>
</dbReference>
<dbReference type="InterPro" id="IPR042099">
    <property type="entry name" value="ANL_N_sf"/>
</dbReference>
<dbReference type="Gene3D" id="3.30.300.30">
    <property type="match status" value="1"/>
</dbReference>
<feature type="domain" description="AMP-dependent synthetase/ligase" evidence="2">
    <location>
        <begin position="87"/>
        <end position="425"/>
    </location>
</feature>
<dbReference type="EC" id="6.2.1.-" evidence="4"/>
<reference evidence="4 5" key="1">
    <citation type="submission" date="2019-08" db="EMBL/GenBank/DDBJ databases">
        <authorList>
            <person name="Peeters C."/>
        </authorList>
    </citation>
    <scope>NUCLEOTIDE SEQUENCE [LARGE SCALE GENOMIC DNA]</scope>
    <source>
        <strain evidence="4 5">LMG 31116</strain>
    </source>
</reference>
<feature type="compositionally biased region" description="Low complexity" evidence="1">
    <location>
        <begin position="30"/>
        <end position="50"/>
    </location>
</feature>
<feature type="domain" description="AMP-binding enzyme C-terminal" evidence="3">
    <location>
        <begin position="485"/>
        <end position="557"/>
    </location>
</feature>